<dbReference type="EMBL" id="CACSLK010015718">
    <property type="protein sequence ID" value="CAA0817103.1"/>
    <property type="molecule type" value="Genomic_DNA"/>
</dbReference>
<feature type="non-terminal residue" evidence="1">
    <location>
        <position position="1"/>
    </location>
</feature>
<sequence>LSLTTVYGNNIMINPPMAEAAALKHWYLEHKQEVAHLVEQKVYRDPKFLLPPPNESEILSVQSTLKNLHILKTAWVRGKADSHMDKHLTGSLLAKIAKKSACSSWMHSHMHSLQRRRTCRAS</sequence>
<accession>A0A9N7R976</accession>
<feature type="non-terminal residue" evidence="1">
    <location>
        <position position="122"/>
    </location>
</feature>
<keyword evidence="2" id="KW-1185">Reference proteome</keyword>
<comment type="caution">
    <text evidence="1">The sequence shown here is derived from an EMBL/GenBank/DDBJ whole genome shotgun (WGS) entry which is preliminary data.</text>
</comment>
<organism evidence="1 2">
    <name type="scientific">Striga hermonthica</name>
    <name type="common">Purple witchweed</name>
    <name type="synonym">Buchnera hermonthica</name>
    <dbReference type="NCBI Taxonomy" id="68872"/>
    <lineage>
        <taxon>Eukaryota</taxon>
        <taxon>Viridiplantae</taxon>
        <taxon>Streptophyta</taxon>
        <taxon>Embryophyta</taxon>
        <taxon>Tracheophyta</taxon>
        <taxon>Spermatophyta</taxon>
        <taxon>Magnoliopsida</taxon>
        <taxon>eudicotyledons</taxon>
        <taxon>Gunneridae</taxon>
        <taxon>Pentapetalae</taxon>
        <taxon>asterids</taxon>
        <taxon>lamiids</taxon>
        <taxon>Lamiales</taxon>
        <taxon>Orobanchaceae</taxon>
        <taxon>Buchnereae</taxon>
        <taxon>Striga</taxon>
    </lineage>
</organism>
<dbReference type="Proteomes" id="UP001153555">
    <property type="component" value="Unassembled WGS sequence"/>
</dbReference>
<name>A0A9N7R976_STRHE</name>
<dbReference type="AlphaFoldDB" id="A0A9N7R976"/>
<evidence type="ECO:0000313" key="1">
    <source>
        <dbReference type="EMBL" id="CAA0817103.1"/>
    </source>
</evidence>
<dbReference type="OrthoDB" id="1740937at2759"/>
<proteinExistence type="predicted"/>
<evidence type="ECO:0000313" key="2">
    <source>
        <dbReference type="Proteomes" id="UP001153555"/>
    </source>
</evidence>
<gene>
    <name evidence="1" type="ORF">SHERM_16780</name>
</gene>
<reference evidence="1" key="1">
    <citation type="submission" date="2019-12" db="EMBL/GenBank/DDBJ databases">
        <authorList>
            <person name="Scholes J."/>
        </authorList>
    </citation>
    <scope>NUCLEOTIDE SEQUENCE</scope>
</reference>
<protein>
    <submittedName>
        <fullName evidence="1">Uncharacterized protein</fullName>
    </submittedName>
</protein>